<dbReference type="RefSeq" id="WP_171241730.1">
    <property type="nucleotide sequence ID" value="NZ_JABEPQ010000001.1"/>
</dbReference>
<reference evidence="3 4" key="1">
    <citation type="submission" date="2020-04" db="EMBL/GenBank/DDBJ databases">
        <title>Knoellia sp. isolate from air conditioner.</title>
        <authorList>
            <person name="Chea S."/>
            <person name="Kim D.-U."/>
        </authorList>
    </citation>
    <scope>NUCLEOTIDE SEQUENCE [LARGE SCALE GENOMIC DNA]</scope>
    <source>
        <strain evidence="3 4">DB2414S</strain>
    </source>
</reference>
<evidence type="ECO:0000313" key="3">
    <source>
        <dbReference type="EMBL" id="NNM44591.1"/>
    </source>
</evidence>
<feature type="transmembrane region" description="Helical" evidence="2">
    <location>
        <begin position="12"/>
        <end position="35"/>
    </location>
</feature>
<dbReference type="EMBL" id="JABEPQ010000001">
    <property type="protein sequence ID" value="NNM44591.1"/>
    <property type="molecule type" value="Genomic_DNA"/>
</dbReference>
<evidence type="ECO:0000313" key="4">
    <source>
        <dbReference type="Proteomes" id="UP000588586"/>
    </source>
</evidence>
<keyword evidence="2" id="KW-1133">Transmembrane helix</keyword>
<protein>
    <submittedName>
        <fullName evidence="3">Uncharacterized protein</fullName>
    </submittedName>
</protein>
<name>A0A849HEF7_9MICO</name>
<gene>
    <name evidence="3" type="ORF">HJG52_01040</name>
</gene>
<sequence length="197" mass="21556">MITYTPEQYSAFWSAVGALATLAAAVVAIMTLLALRRDSQDRTRPVMGAYLQAHPLSHGTSELVVTNYGPTPARDVRVIFDPPLPKLEGAEARGKITPFLEKRYDQVIPTVAPGMKLINVYTVMGDQNDEPVPNSFTISFSYTDMRGRTRYKDAYPLSVETLRNSTSTSPSDKPGGSDIPKRTAKALEAIARGIGRH</sequence>
<proteinExistence type="predicted"/>
<keyword evidence="2" id="KW-0472">Membrane</keyword>
<evidence type="ECO:0000256" key="1">
    <source>
        <dbReference type="SAM" id="MobiDB-lite"/>
    </source>
</evidence>
<feature type="region of interest" description="Disordered" evidence="1">
    <location>
        <begin position="161"/>
        <end position="183"/>
    </location>
</feature>
<comment type="caution">
    <text evidence="3">The sequence shown here is derived from an EMBL/GenBank/DDBJ whole genome shotgun (WGS) entry which is preliminary data.</text>
</comment>
<organism evidence="3 4">
    <name type="scientific">Knoellia koreensis</name>
    <dbReference type="NCBI Taxonomy" id="2730921"/>
    <lineage>
        <taxon>Bacteria</taxon>
        <taxon>Bacillati</taxon>
        <taxon>Actinomycetota</taxon>
        <taxon>Actinomycetes</taxon>
        <taxon>Micrococcales</taxon>
        <taxon>Intrasporangiaceae</taxon>
        <taxon>Knoellia</taxon>
    </lineage>
</organism>
<feature type="compositionally biased region" description="Polar residues" evidence="1">
    <location>
        <begin position="161"/>
        <end position="171"/>
    </location>
</feature>
<evidence type="ECO:0000256" key="2">
    <source>
        <dbReference type="SAM" id="Phobius"/>
    </source>
</evidence>
<dbReference type="Proteomes" id="UP000588586">
    <property type="component" value="Unassembled WGS sequence"/>
</dbReference>
<accession>A0A849HEF7</accession>
<keyword evidence="2" id="KW-0812">Transmembrane</keyword>
<keyword evidence="4" id="KW-1185">Reference proteome</keyword>
<dbReference type="AlphaFoldDB" id="A0A849HEF7"/>